<reference evidence="2" key="1">
    <citation type="journal article" date="2019" name="Int. J. Syst. Evol. Microbiol.">
        <title>The Global Catalogue of Microorganisms (GCM) 10K type strain sequencing project: providing services to taxonomists for standard genome sequencing and annotation.</title>
        <authorList>
            <consortium name="The Broad Institute Genomics Platform"/>
            <consortium name="The Broad Institute Genome Sequencing Center for Infectious Disease"/>
            <person name="Wu L."/>
            <person name="Ma J."/>
        </authorList>
    </citation>
    <scope>NUCLEOTIDE SEQUENCE [LARGE SCALE GENOMIC DNA]</scope>
    <source>
        <strain evidence="2">CCUG 63369</strain>
    </source>
</reference>
<gene>
    <name evidence="1" type="ORF">ACFQZU_20815</name>
</gene>
<proteinExistence type="predicted"/>
<protein>
    <submittedName>
        <fullName evidence="1">Bifunctional glutamine-synthetase adenylyltransferase/deadenyltransferase</fullName>
    </submittedName>
</protein>
<keyword evidence="1" id="KW-0548">Nucleotidyltransferase</keyword>
<evidence type="ECO:0000313" key="1">
    <source>
        <dbReference type="EMBL" id="MFD0803741.1"/>
    </source>
</evidence>
<name>A0ABW3BKA6_9ACTN</name>
<dbReference type="Proteomes" id="UP001596956">
    <property type="component" value="Unassembled WGS sequence"/>
</dbReference>
<accession>A0ABW3BKA6</accession>
<dbReference type="SUPFAM" id="SSF81301">
    <property type="entry name" value="Nucleotidyltransferase"/>
    <property type="match status" value="1"/>
</dbReference>
<dbReference type="InterPro" id="IPR043519">
    <property type="entry name" value="NT_sf"/>
</dbReference>
<dbReference type="EMBL" id="JBHTHR010001090">
    <property type="protein sequence ID" value="MFD0803741.1"/>
    <property type="molecule type" value="Genomic_DNA"/>
</dbReference>
<evidence type="ECO:0000313" key="2">
    <source>
        <dbReference type="Proteomes" id="UP001596956"/>
    </source>
</evidence>
<keyword evidence="1" id="KW-0808">Transferase</keyword>
<keyword evidence="2" id="KW-1185">Reference proteome</keyword>
<dbReference type="GO" id="GO:0016779">
    <property type="term" value="F:nucleotidyltransferase activity"/>
    <property type="evidence" value="ECO:0007669"/>
    <property type="project" value="UniProtKB-KW"/>
</dbReference>
<organism evidence="1 2">
    <name type="scientific">Streptomonospora algeriensis</name>
    <dbReference type="NCBI Taxonomy" id="995084"/>
    <lineage>
        <taxon>Bacteria</taxon>
        <taxon>Bacillati</taxon>
        <taxon>Actinomycetota</taxon>
        <taxon>Actinomycetes</taxon>
        <taxon>Streptosporangiales</taxon>
        <taxon>Nocardiopsidaceae</taxon>
        <taxon>Streptomonospora</taxon>
    </lineage>
</organism>
<sequence>MTAGALARRGFGDGTRAARLMQDCGLDPARHSGIVEELGAAPDADQALLGLSRLLESCAERGDLLEALTTDPDLRSRLIKVLGASSALTDHLVRHPGDWRELRGADAARAP</sequence>
<feature type="non-terminal residue" evidence="1">
    <location>
        <position position="111"/>
    </location>
</feature>
<comment type="caution">
    <text evidence="1">The sequence shown here is derived from an EMBL/GenBank/DDBJ whole genome shotgun (WGS) entry which is preliminary data.</text>
</comment>